<dbReference type="InterPro" id="IPR050107">
    <property type="entry name" value="ABC_carbohydrate_import_ATPase"/>
</dbReference>
<keyword evidence="9" id="KW-1278">Translocase</keyword>
<dbReference type="InterPro" id="IPR017871">
    <property type="entry name" value="ABC_transporter-like_CS"/>
</dbReference>
<evidence type="ECO:0000256" key="9">
    <source>
        <dbReference type="ARBA" id="ARBA00022967"/>
    </source>
</evidence>
<dbReference type="SUPFAM" id="SSF52540">
    <property type="entry name" value="P-loop containing nucleoside triphosphate hydrolases"/>
    <property type="match status" value="2"/>
</dbReference>
<dbReference type="PANTHER" id="PTHR43790:SF9">
    <property type="entry name" value="GALACTOFURANOSE TRANSPORTER ATP-BINDING PROTEIN YTFR"/>
    <property type="match status" value="1"/>
</dbReference>
<keyword evidence="8 12" id="KW-0067">ATP-binding</keyword>
<evidence type="ECO:0000256" key="8">
    <source>
        <dbReference type="ARBA" id="ARBA00022840"/>
    </source>
</evidence>
<comment type="similarity">
    <text evidence="2">Belongs to the ABC transporter superfamily.</text>
</comment>
<evidence type="ECO:0000256" key="7">
    <source>
        <dbReference type="ARBA" id="ARBA00022741"/>
    </source>
</evidence>
<dbReference type="Proteomes" id="UP001165667">
    <property type="component" value="Unassembled WGS sequence"/>
</dbReference>
<comment type="subcellular location">
    <subcellularLocation>
        <location evidence="1">Cell membrane</location>
        <topology evidence="1">Peripheral membrane protein</topology>
    </subcellularLocation>
</comment>
<name>A0AA41Z5X8_9HYPH</name>
<dbReference type="PROSITE" id="PS50893">
    <property type="entry name" value="ABC_TRANSPORTER_2"/>
    <property type="match status" value="2"/>
</dbReference>
<evidence type="ECO:0000256" key="1">
    <source>
        <dbReference type="ARBA" id="ARBA00004202"/>
    </source>
</evidence>
<keyword evidence="4" id="KW-1003">Cell membrane</keyword>
<dbReference type="FunFam" id="3.40.50.300:FF:000127">
    <property type="entry name" value="Ribose import ATP-binding protein RbsA"/>
    <property type="match status" value="1"/>
</dbReference>
<dbReference type="CDD" id="cd03216">
    <property type="entry name" value="ABC_Carb_Monos_I"/>
    <property type="match status" value="1"/>
</dbReference>
<keyword evidence="6" id="KW-0677">Repeat</keyword>
<dbReference type="AlphaFoldDB" id="A0AA41Z5X8"/>
<dbReference type="EMBL" id="JAMOIM010000019">
    <property type="protein sequence ID" value="MCW6510930.1"/>
    <property type="molecule type" value="Genomic_DNA"/>
</dbReference>
<keyword evidence="13" id="KW-1185">Reference proteome</keyword>
<reference evidence="12" key="1">
    <citation type="submission" date="2022-05" db="EMBL/GenBank/DDBJ databases">
        <authorList>
            <person name="Pankratov T."/>
        </authorList>
    </citation>
    <scope>NUCLEOTIDE SEQUENCE</scope>
    <source>
        <strain evidence="12">BP6-180914</strain>
    </source>
</reference>
<dbReference type="GO" id="GO:0005524">
    <property type="term" value="F:ATP binding"/>
    <property type="evidence" value="ECO:0007669"/>
    <property type="project" value="UniProtKB-KW"/>
</dbReference>
<evidence type="ECO:0000256" key="6">
    <source>
        <dbReference type="ARBA" id="ARBA00022737"/>
    </source>
</evidence>
<evidence type="ECO:0000256" key="10">
    <source>
        <dbReference type="ARBA" id="ARBA00023136"/>
    </source>
</evidence>
<dbReference type="GO" id="GO:0016887">
    <property type="term" value="F:ATP hydrolysis activity"/>
    <property type="evidence" value="ECO:0007669"/>
    <property type="project" value="InterPro"/>
</dbReference>
<dbReference type="InterPro" id="IPR027417">
    <property type="entry name" value="P-loop_NTPase"/>
</dbReference>
<dbReference type="InterPro" id="IPR003439">
    <property type="entry name" value="ABC_transporter-like_ATP-bd"/>
</dbReference>
<keyword evidence="3" id="KW-0813">Transport</keyword>
<organism evidence="12 13">
    <name type="scientific">Lichenifustis flavocetrariae</name>
    <dbReference type="NCBI Taxonomy" id="2949735"/>
    <lineage>
        <taxon>Bacteria</taxon>
        <taxon>Pseudomonadati</taxon>
        <taxon>Pseudomonadota</taxon>
        <taxon>Alphaproteobacteria</taxon>
        <taxon>Hyphomicrobiales</taxon>
        <taxon>Lichenihabitantaceae</taxon>
        <taxon>Lichenifustis</taxon>
    </lineage>
</organism>
<sequence>MANSDFIAIAGVTKRFPGVLALDHIAVSFRSGEVHAVIGENGAGKSTLMNILAGDLQPTEGEIRVDGAPTRFASALESRAAGIVVVYQELALCPTMTVAENIMMSDLATRSVVSFVPRATMRAEARAALARLGMGALDPDTKVGRLSVAEMQLVEIARAIRQRARVVVLDEPNSALSRRESERLFDVVRQLREEGVTVIYVSHHLHEVLHLADRITVMRDGRTIETLDNENLSEDRLIRAMVGRDLGNTAPWHRNPAASSEDAPIVLSIENLTAPGLSDISFDVHAGEILGIGGLPDSGKDGLGEALFGLHERTGRVAIDDKDLRPADPLASIRDGMSFVPADRRGASGLLSMSVADNVISASLARFSVGGMLRRAAIRREARGQVARLDARIARLGQKLGTLSGGNQQKIILGRSLVTNPRVLILHEPTRGIDVGAKAEIYSILRGIAGEGVAIVMISSEIPELIVNAERVLVLRAGRISGEMRGEGINEEAILARAMAS</sequence>
<comment type="caution">
    <text evidence="12">The sequence shown here is derived from an EMBL/GenBank/DDBJ whole genome shotgun (WGS) entry which is preliminary data.</text>
</comment>
<evidence type="ECO:0000313" key="13">
    <source>
        <dbReference type="Proteomes" id="UP001165667"/>
    </source>
</evidence>
<keyword evidence="7" id="KW-0547">Nucleotide-binding</keyword>
<proteinExistence type="inferred from homology"/>
<evidence type="ECO:0000256" key="3">
    <source>
        <dbReference type="ARBA" id="ARBA00022448"/>
    </source>
</evidence>
<gene>
    <name evidence="12" type="ORF">M8523_23275</name>
</gene>
<keyword evidence="10" id="KW-0472">Membrane</keyword>
<dbReference type="InterPro" id="IPR003593">
    <property type="entry name" value="AAA+_ATPase"/>
</dbReference>
<evidence type="ECO:0000256" key="4">
    <source>
        <dbReference type="ARBA" id="ARBA00022475"/>
    </source>
</evidence>
<feature type="domain" description="ABC transporter" evidence="11">
    <location>
        <begin position="7"/>
        <end position="245"/>
    </location>
</feature>
<dbReference type="PANTHER" id="PTHR43790">
    <property type="entry name" value="CARBOHYDRATE TRANSPORT ATP-BINDING PROTEIN MG119-RELATED"/>
    <property type="match status" value="1"/>
</dbReference>
<evidence type="ECO:0000256" key="5">
    <source>
        <dbReference type="ARBA" id="ARBA00022597"/>
    </source>
</evidence>
<dbReference type="CDD" id="cd03215">
    <property type="entry name" value="ABC_Carb_Monos_II"/>
    <property type="match status" value="1"/>
</dbReference>
<dbReference type="PROSITE" id="PS00211">
    <property type="entry name" value="ABC_TRANSPORTER_1"/>
    <property type="match status" value="1"/>
</dbReference>
<dbReference type="SMART" id="SM00382">
    <property type="entry name" value="AAA"/>
    <property type="match status" value="2"/>
</dbReference>
<dbReference type="RefSeq" id="WP_282587302.1">
    <property type="nucleotide sequence ID" value="NZ_JAMOIM010000019.1"/>
</dbReference>
<dbReference type="GO" id="GO:0005886">
    <property type="term" value="C:plasma membrane"/>
    <property type="evidence" value="ECO:0007669"/>
    <property type="project" value="UniProtKB-SubCell"/>
</dbReference>
<dbReference type="Pfam" id="PF00005">
    <property type="entry name" value="ABC_tran"/>
    <property type="match status" value="2"/>
</dbReference>
<dbReference type="Gene3D" id="3.40.50.300">
    <property type="entry name" value="P-loop containing nucleotide triphosphate hydrolases"/>
    <property type="match status" value="2"/>
</dbReference>
<protein>
    <submittedName>
        <fullName evidence="12">Sugar ABC transporter ATP-binding protein</fullName>
    </submittedName>
</protein>
<evidence type="ECO:0000313" key="12">
    <source>
        <dbReference type="EMBL" id="MCW6510930.1"/>
    </source>
</evidence>
<evidence type="ECO:0000256" key="2">
    <source>
        <dbReference type="ARBA" id="ARBA00005417"/>
    </source>
</evidence>
<accession>A0AA41Z5X8</accession>
<evidence type="ECO:0000259" key="11">
    <source>
        <dbReference type="PROSITE" id="PS50893"/>
    </source>
</evidence>
<feature type="domain" description="ABC transporter" evidence="11">
    <location>
        <begin position="258"/>
        <end position="501"/>
    </location>
</feature>
<keyword evidence="5" id="KW-0762">Sugar transport</keyword>